<feature type="transmembrane region" description="Helical" evidence="9">
    <location>
        <begin position="188"/>
        <end position="209"/>
    </location>
</feature>
<evidence type="ECO:0000256" key="4">
    <source>
        <dbReference type="ARBA" id="ARBA00022692"/>
    </source>
</evidence>
<comment type="catalytic activity">
    <reaction evidence="8 9">
        <text>heme b + (2E,6E)-farnesyl diphosphate + H2O = Fe(II)-heme o + diphosphate</text>
        <dbReference type="Rhea" id="RHEA:28070"/>
        <dbReference type="ChEBI" id="CHEBI:15377"/>
        <dbReference type="ChEBI" id="CHEBI:33019"/>
        <dbReference type="ChEBI" id="CHEBI:60344"/>
        <dbReference type="ChEBI" id="CHEBI:60530"/>
        <dbReference type="ChEBI" id="CHEBI:175763"/>
        <dbReference type="EC" id="2.5.1.141"/>
    </reaction>
</comment>
<evidence type="ECO:0000256" key="3">
    <source>
        <dbReference type="ARBA" id="ARBA00022679"/>
    </source>
</evidence>
<dbReference type="HAMAP" id="MF_00154">
    <property type="entry name" value="CyoE_CtaB"/>
    <property type="match status" value="1"/>
</dbReference>
<evidence type="ECO:0000256" key="8">
    <source>
        <dbReference type="ARBA" id="ARBA00047690"/>
    </source>
</evidence>
<feature type="transmembrane region" description="Helical" evidence="9">
    <location>
        <begin position="64"/>
        <end position="85"/>
    </location>
</feature>
<feature type="transmembrane region" description="Helical" evidence="9">
    <location>
        <begin position="38"/>
        <end position="58"/>
    </location>
</feature>
<evidence type="ECO:0000313" key="11">
    <source>
        <dbReference type="Proteomes" id="UP000644507"/>
    </source>
</evidence>
<feature type="transmembrane region" description="Helical" evidence="9">
    <location>
        <begin position="289"/>
        <end position="308"/>
    </location>
</feature>
<organism evidence="10 11">
    <name type="scientific">Roseibacillus persicicus</name>
    <dbReference type="NCBI Taxonomy" id="454148"/>
    <lineage>
        <taxon>Bacteria</taxon>
        <taxon>Pseudomonadati</taxon>
        <taxon>Verrucomicrobiota</taxon>
        <taxon>Verrucomicrobiia</taxon>
        <taxon>Verrucomicrobiales</taxon>
        <taxon>Verrucomicrobiaceae</taxon>
        <taxon>Roseibacillus</taxon>
    </lineage>
</organism>
<reference evidence="10" key="2">
    <citation type="submission" date="2020-09" db="EMBL/GenBank/DDBJ databases">
        <authorList>
            <person name="Sun Q."/>
            <person name="Kim S."/>
        </authorList>
    </citation>
    <scope>NUCLEOTIDE SEQUENCE</scope>
    <source>
        <strain evidence="10">KCTC 12988</strain>
    </source>
</reference>
<feature type="transmembrane region" description="Helical" evidence="9">
    <location>
        <begin position="161"/>
        <end position="182"/>
    </location>
</feature>
<feature type="transmembrane region" description="Helical" evidence="9">
    <location>
        <begin position="256"/>
        <end position="277"/>
    </location>
</feature>
<dbReference type="Pfam" id="PF01040">
    <property type="entry name" value="UbiA"/>
    <property type="match status" value="1"/>
</dbReference>
<evidence type="ECO:0000256" key="5">
    <source>
        <dbReference type="ARBA" id="ARBA00022989"/>
    </source>
</evidence>
<accession>A0A918TGD9</accession>
<dbReference type="EMBL" id="BMXI01000003">
    <property type="protein sequence ID" value="GHC45262.1"/>
    <property type="molecule type" value="Genomic_DNA"/>
</dbReference>
<gene>
    <name evidence="9 10" type="primary">ctaB</name>
    <name evidence="10" type="ORF">GCM10007100_08160</name>
</gene>
<comment type="similarity">
    <text evidence="9">Belongs to the UbiA prenyltransferase family. Protoheme IX farnesyltransferase subfamily.</text>
</comment>
<dbReference type="GO" id="GO:0005886">
    <property type="term" value="C:plasma membrane"/>
    <property type="evidence" value="ECO:0007669"/>
    <property type="project" value="UniProtKB-SubCell"/>
</dbReference>
<comment type="miscellaneous">
    <text evidence="9">Carbon 2 of the heme B porphyrin ring is defined according to the Fischer nomenclature.</text>
</comment>
<keyword evidence="4 9" id="KW-0812">Transmembrane</keyword>
<feature type="transmembrane region" description="Helical" evidence="9">
    <location>
        <begin position="106"/>
        <end position="127"/>
    </location>
</feature>
<dbReference type="PANTHER" id="PTHR43448:SF2">
    <property type="entry name" value="PROTOHEME IX FARNESYLTRANSFERASE, MITOCHONDRIAL"/>
    <property type="match status" value="1"/>
</dbReference>
<dbReference type="NCBIfam" id="TIGR01473">
    <property type="entry name" value="cyoE_ctaB"/>
    <property type="match status" value="1"/>
</dbReference>
<dbReference type="GO" id="GO:0048034">
    <property type="term" value="P:heme O biosynthetic process"/>
    <property type="evidence" value="ECO:0007669"/>
    <property type="project" value="UniProtKB-UniRule"/>
</dbReference>
<evidence type="ECO:0000256" key="7">
    <source>
        <dbReference type="ARBA" id="ARBA00023136"/>
    </source>
</evidence>
<reference evidence="10" key="1">
    <citation type="journal article" date="2014" name="Int. J. Syst. Evol. Microbiol.">
        <title>Complete genome sequence of Corynebacterium casei LMG S-19264T (=DSM 44701T), isolated from a smear-ripened cheese.</title>
        <authorList>
            <consortium name="US DOE Joint Genome Institute (JGI-PGF)"/>
            <person name="Walter F."/>
            <person name="Albersmeier A."/>
            <person name="Kalinowski J."/>
            <person name="Ruckert C."/>
        </authorList>
    </citation>
    <scope>NUCLEOTIDE SEQUENCE</scope>
    <source>
        <strain evidence="10">KCTC 12988</strain>
    </source>
</reference>
<dbReference type="InterPro" id="IPR044878">
    <property type="entry name" value="UbiA_sf"/>
</dbReference>
<comment type="caution">
    <text evidence="10">The sequence shown here is derived from an EMBL/GenBank/DDBJ whole genome shotgun (WGS) entry which is preliminary data.</text>
</comment>
<evidence type="ECO:0000313" key="10">
    <source>
        <dbReference type="EMBL" id="GHC45262.1"/>
    </source>
</evidence>
<dbReference type="EC" id="2.5.1.141" evidence="9"/>
<sequence>MQSCGSLGALSETVSEEELEVAVPTLGEDLKTLVKARLNLFVIITTFFGYAIACRGGGWEFWTLLHLIIGTTACAFGSAVFNQLSEVDSDALMKRTANRPLPSRRMGIVPAFVIGWGLCAFGIVHLWSMVGSTPGWIAAATIVVYVFIYTPMKKWSSTNTLVGAIPGALPPLIGWTAGGGGLDEAGGWYLFALLFLWQLPHFVAINWLCREEYELAGYKMWSNGDVSGKRSVGLAVAFSVGLGVLSAAVIPLGLASWPFVILGLLLAAMLVATGQRFLRSGERVHFRKFFLATLLYLPLVLVALLIFWRV</sequence>
<keyword evidence="2 9" id="KW-1003">Cell membrane</keyword>
<dbReference type="CDD" id="cd13957">
    <property type="entry name" value="PT_UbiA_Cox10"/>
    <property type="match status" value="1"/>
</dbReference>
<proteinExistence type="inferred from homology"/>
<comment type="function">
    <text evidence="9">Converts heme B (protoheme IX) to heme O by substitution of the vinyl group on carbon 2 of heme B porphyrin ring with a hydroxyethyl farnesyl side group.</text>
</comment>
<keyword evidence="6 9" id="KW-0350">Heme biosynthesis</keyword>
<dbReference type="GO" id="GO:0006784">
    <property type="term" value="P:heme A biosynthetic process"/>
    <property type="evidence" value="ECO:0007669"/>
    <property type="project" value="TreeGrafter"/>
</dbReference>
<protein>
    <recommendedName>
        <fullName evidence="9">Protoheme IX farnesyltransferase</fullName>
        <ecNumber evidence="9">2.5.1.141</ecNumber>
    </recommendedName>
    <alternativeName>
        <fullName evidence="9">Heme B farnesyltransferase</fullName>
    </alternativeName>
    <alternativeName>
        <fullName evidence="9">Heme O synthase</fullName>
    </alternativeName>
</protein>
<name>A0A918TGD9_9BACT</name>
<feature type="transmembrane region" description="Helical" evidence="9">
    <location>
        <begin position="133"/>
        <end position="149"/>
    </location>
</feature>
<dbReference type="PANTHER" id="PTHR43448">
    <property type="entry name" value="PROTOHEME IX FARNESYLTRANSFERASE, MITOCHONDRIAL"/>
    <property type="match status" value="1"/>
</dbReference>
<keyword evidence="3 9" id="KW-0808">Transferase</keyword>
<comment type="pathway">
    <text evidence="9">Porphyrin-containing compound metabolism; heme O biosynthesis; heme O from protoheme: step 1/1.</text>
</comment>
<keyword evidence="7 9" id="KW-0472">Membrane</keyword>
<dbReference type="Gene3D" id="1.10.357.140">
    <property type="entry name" value="UbiA prenyltransferase"/>
    <property type="match status" value="1"/>
</dbReference>
<feature type="transmembrane region" description="Helical" evidence="9">
    <location>
        <begin position="230"/>
        <end position="250"/>
    </location>
</feature>
<dbReference type="GO" id="GO:0008495">
    <property type="term" value="F:protoheme IX farnesyltransferase activity"/>
    <property type="evidence" value="ECO:0007669"/>
    <property type="project" value="UniProtKB-UniRule"/>
</dbReference>
<dbReference type="InterPro" id="IPR000537">
    <property type="entry name" value="UbiA_prenyltransferase"/>
</dbReference>
<dbReference type="AlphaFoldDB" id="A0A918TGD9"/>
<evidence type="ECO:0000256" key="9">
    <source>
        <dbReference type="HAMAP-Rule" id="MF_00154"/>
    </source>
</evidence>
<evidence type="ECO:0000256" key="2">
    <source>
        <dbReference type="ARBA" id="ARBA00022475"/>
    </source>
</evidence>
<dbReference type="Proteomes" id="UP000644507">
    <property type="component" value="Unassembled WGS sequence"/>
</dbReference>
<evidence type="ECO:0000256" key="1">
    <source>
        <dbReference type="ARBA" id="ARBA00004141"/>
    </source>
</evidence>
<keyword evidence="11" id="KW-1185">Reference proteome</keyword>
<keyword evidence="5 9" id="KW-1133">Transmembrane helix</keyword>
<comment type="subcellular location">
    <subcellularLocation>
        <location evidence="9">Cell membrane</location>
        <topology evidence="9">Multi-pass membrane protein</topology>
    </subcellularLocation>
    <subcellularLocation>
        <location evidence="1">Membrane</location>
        <topology evidence="1">Multi-pass membrane protein</topology>
    </subcellularLocation>
</comment>
<evidence type="ECO:0000256" key="6">
    <source>
        <dbReference type="ARBA" id="ARBA00023133"/>
    </source>
</evidence>
<dbReference type="InterPro" id="IPR006369">
    <property type="entry name" value="Protohaem_IX_farnesylTrfase"/>
</dbReference>